<organism evidence="5 7">
    <name type="scientific">Rubrobacter radiotolerans</name>
    <name type="common">Arthrobacter radiotolerans</name>
    <dbReference type="NCBI Taxonomy" id="42256"/>
    <lineage>
        <taxon>Bacteria</taxon>
        <taxon>Bacillati</taxon>
        <taxon>Actinomycetota</taxon>
        <taxon>Rubrobacteria</taxon>
        <taxon>Rubrobacterales</taxon>
        <taxon>Rubrobacteraceae</taxon>
        <taxon>Rubrobacter</taxon>
    </lineage>
</organism>
<dbReference type="EMBL" id="CP007515">
    <property type="protein sequence ID" value="AHY48194.1"/>
    <property type="molecule type" value="Genomic_DNA"/>
</dbReference>
<dbReference type="InterPro" id="IPR036390">
    <property type="entry name" value="WH_DNA-bd_sf"/>
</dbReference>
<evidence type="ECO:0000313" key="5">
    <source>
        <dbReference type="EMBL" id="AHY48194.1"/>
    </source>
</evidence>
<dbReference type="RefSeq" id="WP_051590030.1">
    <property type="nucleotide sequence ID" value="NZ_CP007515.1"/>
</dbReference>
<dbReference type="eggNOG" id="COG1846">
    <property type="taxonomic scope" value="Bacteria"/>
</dbReference>
<dbReference type="HOGENOM" id="CLU_083287_4_4_11"/>
<evidence type="ECO:0000259" key="4">
    <source>
        <dbReference type="PROSITE" id="PS50995"/>
    </source>
</evidence>
<keyword evidence="7" id="KW-1185">Reference proteome</keyword>
<keyword evidence="1" id="KW-0805">Transcription regulation</keyword>
<dbReference type="SUPFAM" id="SSF46785">
    <property type="entry name" value="Winged helix' DNA-binding domain"/>
    <property type="match status" value="1"/>
</dbReference>
<dbReference type="SMART" id="SM00347">
    <property type="entry name" value="HTH_MARR"/>
    <property type="match status" value="1"/>
</dbReference>
<dbReference type="PROSITE" id="PS50995">
    <property type="entry name" value="HTH_MARR_2"/>
    <property type="match status" value="1"/>
</dbReference>
<dbReference type="Proteomes" id="UP000025229">
    <property type="component" value="Plasmid 1"/>
</dbReference>
<keyword evidence="2" id="KW-0238">DNA-binding</keyword>
<evidence type="ECO:0000256" key="3">
    <source>
        <dbReference type="ARBA" id="ARBA00023163"/>
    </source>
</evidence>
<dbReference type="PANTHER" id="PTHR33164:SF64">
    <property type="entry name" value="TRANSCRIPTIONAL REGULATOR SLYA"/>
    <property type="match status" value="1"/>
</dbReference>
<reference evidence="5 7" key="1">
    <citation type="submission" date="2014-03" db="EMBL/GenBank/DDBJ databases">
        <title>Complete genome sequence of the Radio-Resistant Rubrobacter radiotolerans RSPS-4.</title>
        <authorList>
            <person name="Egas C.C."/>
            <person name="Barroso C.C."/>
            <person name="Froufe H.J.C."/>
            <person name="Pacheco J.J."/>
            <person name="Albuquerque L.L."/>
            <person name="da Costa M.M.S."/>
        </authorList>
    </citation>
    <scope>NUCLEOTIDE SEQUENCE [LARGE SCALE GENOMIC DNA]</scope>
    <source>
        <strain evidence="5 7">RSPS-4</strain>
        <plasmid evidence="5 7">1</plasmid>
    </source>
</reference>
<dbReference type="InterPro" id="IPR039422">
    <property type="entry name" value="MarR/SlyA-like"/>
</dbReference>
<dbReference type="EMBL" id="JAWXXX010000002">
    <property type="protein sequence ID" value="MDX5895453.1"/>
    <property type="molecule type" value="Genomic_DNA"/>
</dbReference>
<dbReference type="GO" id="GO:0003677">
    <property type="term" value="F:DNA binding"/>
    <property type="evidence" value="ECO:0007669"/>
    <property type="project" value="UniProtKB-KW"/>
</dbReference>
<evidence type="ECO:0000313" key="6">
    <source>
        <dbReference type="EMBL" id="MDX5895453.1"/>
    </source>
</evidence>
<accession>A0A023X806</accession>
<evidence type="ECO:0000256" key="1">
    <source>
        <dbReference type="ARBA" id="ARBA00023015"/>
    </source>
</evidence>
<dbReference type="Proteomes" id="UP001281130">
    <property type="component" value="Unassembled WGS sequence"/>
</dbReference>
<sequence length="149" mass="17234">MEAGKNKNDGAARDLKPLMRVLARAFKLAVARVERESGVPGIWWFVLGVLSRRDGISQGEFVQEHEIADPSRVTRTAQALEAEGWIRRERDPRDNRVVRMYLTDEGWRVVGERLPRVNEEVERRARTVMSEKELAEFERLLGLFSEAMR</sequence>
<evidence type="ECO:0000313" key="7">
    <source>
        <dbReference type="Proteomes" id="UP000025229"/>
    </source>
</evidence>
<proteinExistence type="predicted"/>
<keyword evidence="5" id="KW-0614">Plasmid</keyword>
<dbReference type="InterPro" id="IPR036388">
    <property type="entry name" value="WH-like_DNA-bd_sf"/>
</dbReference>
<dbReference type="Pfam" id="PF12802">
    <property type="entry name" value="MarR_2"/>
    <property type="match status" value="1"/>
</dbReference>
<evidence type="ECO:0000256" key="2">
    <source>
        <dbReference type="ARBA" id="ARBA00023125"/>
    </source>
</evidence>
<dbReference type="InterPro" id="IPR000835">
    <property type="entry name" value="HTH_MarR-typ"/>
</dbReference>
<geneLocation type="plasmid" evidence="5">
    <name>1</name>
</geneLocation>
<gene>
    <name evidence="5" type="ORF">RradSPS_2911</name>
    <name evidence="6" type="ORF">SIL72_15605</name>
</gene>
<feature type="domain" description="HTH marR-type" evidence="4">
    <location>
        <begin position="12"/>
        <end position="146"/>
    </location>
</feature>
<protein>
    <submittedName>
        <fullName evidence="6">MarR family transcriptional regulator</fullName>
    </submittedName>
    <submittedName>
        <fullName evidence="5">Transcriptional regulators</fullName>
    </submittedName>
</protein>
<keyword evidence="3" id="KW-0804">Transcription</keyword>
<dbReference type="Gene3D" id="1.10.10.10">
    <property type="entry name" value="Winged helix-like DNA-binding domain superfamily/Winged helix DNA-binding domain"/>
    <property type="match status" value="1"/>
</dbReference>
<dbReference type="PANTHER" id="PTHR33164">
    <property type="entry name" value="TRANSCRIPTIONAL REGULATOR, MARR FAMILY"/>
    <property type="match status" value="1"/>
</dbReference>
<name>A0A023X806_RUBRA</name>
<dbReference type="GO" id="GO:0003700">
    <property type="term" value="F:DNA-binding transcription factor activity"/>
    <property type="evidence" value="ECO:0007669"/>
    <property type="project" value="InterPro"/>
</dbReference>
<dbReference type="GO" id="GO:0006950">
    <property type="term" value="P:response to stress"/>
    <property type="evidence" value="ECO:0007669"/>
    <property type="project" value="TreeGrafter"/>
</dbReference>
<dbReference type="AlphaFoldDB" id="A0A023X806"/>
<dbReference type="PRINTS" id="PR00598">
    <property type="entry name" value="HTHMARR"/>
</dbReference>
<reference evidence="6" key="2">
    <citation type="submission" date="2023-11" db="EMBL/GenBank/DDBJ databases">
        <title>MicrobeMod: A computational toolkit for identifying prokaryotic methylation and restriction-modification with nanopore sequencing.</title>
        <authorList>
            <person name="Crits-Christoph A."/>
            <person name="Kang S.C."/>
            <person name="Lee H."/>
            <person name="Ostrov N."/>
        </authorList>
    </citation>
    <scope>NUCLEOTIDE SEQUENCE</scope>
    <source>
        <strain evidence="6">ATCC 51242</strain>
    </source>
</reference>
<dbReference type="KEGG" id="rrd:RradSPS_2911"/>